<name>A0ABD3NLE2_9STRA</name>
<sequence>MKFLALFIICSDVYANANETTPKRHKQRLPVNMNEILASSGEGRESISHIAAINSDSPTSSSIFPTSVTTKSPSKSPSSNTNSPAKEPGNTGGTASPVTEATDFPTGDIFSTRKPTSKPTVAPTITSRPSVEDDGLPTATIAPATSSPIEPPSAPFPTFKPTEGTETPTGREGVTYSPTEEVVLPTPSPSVSWGPSSIPSATISDAPSETPSLVPSSSSHPTEVYRPSSSPTISSHPSSEPSSLPSLVPSSLPSLQPSEYKGEPTNSVGGQDVFVSAIACPSSNSSASKIFDGTTDEFICHPDNSTTRRLVQSGFWISPNLTNPSIVEKLRIYAGHDCIQCDAVEYSLLGSLASSVSENGWNIISSGVLPWINDEPARNDKGAAIKNSSYEHGDESLSFTEITFNNTKAYIHYSLIFRSRDDAYDLVVAEVELPGREFEVIRTNSPTTKPTKRRTRRPNQAISEKPTRKPRAPRTKKPQQPTKTPRPHKRTRKPYSKPTPRPLGSSKSAKSVPYWQTSSKARRQL</sequence>
<evidence type="ECO:0000256" key="2">
    <source>
        <dbReference type="SAM" id="SignalP"/>
    </source>
</evidence>
<dbReference type="EMBL" id="JALLPJ020001090">
    <property type="protein sequence ID" value="KAL3776623.1"/>
    <property type="molecule type" value="Genomic_DNA"/>
</dbReference>
<reference evidence="3 4" key="1">
    <citation type="submission" date="2024-10" db="EMBL/GenBank/DDBJ databases">
        <title>Updated reference genomes for cyclostephanoid diatoms.</title>
        <authorList>
            <person name="Roberts W.R."/>
            <person name="Alverson A.J."/>
        </authorList>
    </citation>
    <scope>NUCLEOTIDE SEQUENCE [LARGE SCALE GENOMIC DNA]</scope>
    <source>
        <strain evidence="3 4">AJA010-31</strain>
    </source>
</reference>
<keyword evidence="2" id="KW-0732">Signal</keyword>
<evidence type="ECO:0000313" key="4">
    <source>
        <dbReference type="Proteomes" id="UP001530400"/>
    </source>
</evidence>
<comment type="caution">
    <text evidence="3">The sequence shown here is derived from an EMBL/GenBank/DDBJ whole genome shotgun (WGS) entry which is preliminary data.</text>
</comment>
<evidence type="ECO:0000313" key="3">
    <source>
        <dbReference type="EMBL" id="KAL3776623.1"/>
    </source>
</evidence>
<evidence type="ECO:0000256" key="1">
    <source>
        <dbReference type="SAM" id="MobiDB-lite"/>
    </source>
</evidence>
<feature type="chain" id="PRO_5044844335" evidence="2">
    <location>
        <begin position="16"/>
        <end position="525"/>
    </location>
</feature>
<feature type="compositionally biased region" description="Basic residues" evidence="1">
    <location>
        <begin position="468"/>
        <end position="477"/>
    </location>
</feature>
<feature type="compositionally biased region" description="Polar residues" evidence="1">
    <location>
        <begin position="54"/>
        <end position="64"/>
    </location>
</feature>
<feature type="compositionally biased region" description="Low complexity" evidence="1">
    <location>
        <begin position="157"/>
        <end position="175"/>
    </location>
</feature>
<keyword evidence="4" id="KW-1185">Reference proteome</keyword>
<feature type="compositionally biased region" description="Polar residues" evidence="1">
    <location>
        <begin position="189"/>
        <end position="205"/>
    </location>
</feature>
<feature type="compositionally biased region" description="Polar residues" evidence="1">
    <location>
        <begin position="113"/>
        <end position="129"/>
    </location>
</feature>
<feature type="compositionally biased region" description="Low complexity" evidence="1">
    <location>
        <begin position="65"/>
        <end position="84"/>
    </location>
</feature>
<feature type="region of interest" description="Disordered" evidence="1">
    <location>
        <begin position="442"/>
        <end position="525"/>
    </location>
</feature>
<feature type="compositionally biased region" description="Low complexity" evidence="1">
    <location>
        <begin position="207"/>
        <end position="258"/>
    </location>
</feature>
<feature type="compositionally biased region" description="Basic residues" evidence="1">
    <location>
        <begin position="485"/>
        <end position="495"/>
    </location>
</feature>
<feature type="compositionally biased region" description="Polar residues" evidence="1">
    <location>
        <begin position="505"/>
        <end position="519"/>
    </location>
</feature>
<feature type="region of interest" description="Disordered" evidence="1">
    <location>
        <begin position="52"/>
        <end position="267"/>
    </location>
</feature>
<organism evidence="3 4">
    <name type="scientific">Cyclotella atomus</name>
    <dbReference type="NCBI Taxonomy" id="382360"/>
    <lineage>
        <taxon>Eukaryota</taxon>
        <taxon>Sar</taxon>
        <taxon>Stramenopiles</taxon>
        <taxon>Ochrophyta</taxon>
        <taxon>Bacillariophyta</taxon>
        <taxon>Coscinodiscophyceae</taxon>
        <taxon>Thalassiosirophycidae</taxon>
        <taxon>Stephanodiscales</taxon>
        <taxon>Stephanodiscaceae</taxon>
        <taxon>Cyclotella</taxon>
    </lineage>
</organism>
<dbReference type="Proteomes" id="UP001530400">
    <property type="component" value="Unassembled WGS sequence"/>
</dbReference>
<proteinExistence type="predicted"/>
<accession>A0ABD3NLE2</accession>
<feature type="signal peptide" evidence="2">
    <location>
        <begin position="1"/>
        <end position="15"/>
    </location>
</feature>
<protein>
    <submittedName>
        <fullName evidence="3">Uncharacterized protein</fullName>
    </submittedName>
</protein>
<gene>
    <name evidence="3" type="ORF">ACHAWO_012255</name>
</gene>
<dbReference type="AlphaFoldDB" id="A0ABD3NLE2"/>